<evidence type="ECO:0000313" key="3">
    <source>
        <dbReference type="Proteomes" id="UP000054007"/>
    </source>
</evidence>
<evidence type="ECO:0000256" key="1">
    <source>
        <dbReference type="SAM" id="MobiDB-lite"/>
    </source>
</evidence>
<feature type="region of interest" description="Disordered" evidence="1">
    <location>
        <begin position="1"/>
        <end position="69"/>
    </location>
</feature>
<feature type="region of interest" description="Disordered" evidence="1">
    <location>
        <begin position="92"/>
        <end position="130"/>
    </location>
</feature>
<feature type="compositionally biased region" description="Acidic residues" evidence="1">
    <location>
        <begin position="56"/>
        <end position="67"/>
    </location>
</feature>
<protein>
    <submittedName>
        <fullName evidence="2">Uncharacterized protein</fullName>
    </submittedName>
</protein>
<dbReference type="EMBL" id="KN881485">
    <property type="protein sequence ID" value="KIY60589.1"/>
    <property type="molecule type" value="Genomic_DNA"/>
</dbReference>
<dbReference type="STRING" id="1314674.A0A0D7ARY0"/>
<name>A0A0D7ARY0_9AGAR</name>
<proteinExistence type="predicted"/>
<dbReference type="Proteomes" id="UP000054007">
    <property type="component" value="Unassembled WGS sequence"/>
</dbReference>
<dbReference type="AlphaFoldDB" id="A0A0D7ARY0"/>
<evidence type="ECO:0000313" key="2">
    <source>
        <dbReference type="EMBL" id="KIY60589.1"/>
    </source>
</evidence>
<feature type="compositionally biased region" description="Basic and acidic residues" evidence="1">
    <location>
        <begin position="100"/>
        <end position="113"/>
    </location>
</feature>
<reference evidence="2 3" key="1">
    <citation type="journal article" date="2015" name="Fungal Genet. Biol.">
        <title>Evolution of novel wood decay mechanisms in Agaricales revealed by the genome sequences of Fistulina hepatica and Cylindrobasidium torrendii.</title>
        <authorList>
            <person name="Floudas D."/>
            <person name="Held B.W."/>
            <person name="Riley R."/>
            <person name="Nagy L.G."/>
            <person name="Koehler G."/>
            <person name="Ransdell A.S."/>
            <person name="Younus H."/>
            <person name="Chow J."/>
            <person name="Chiniquy J."/>
            <person name="Lipzen A."/>
            <person name="Tritt A."/>
            <person name="Sun H."/>
            <person name="Haridas S."/>
            <person name="LaButti K."/>
            <person name="Ohm R.A."/>
            <person name="Kues U."/>
            <person name="Blanchette R.A."/>
            <person name="Grigoriev I.V."/>
            <person name="Minto R.E."/>
            <person name="Hibbett D.S."/>
        </authorList>
    </citation>
    <scope>NUCLEOTIDE SEQUENCE [LARGE SCALE GENOMIC DNA]</scope>
    <source>
        <strain evidence="2 3">FP15055 ss-10</strain>
    </source>
</reference>
<feature type="compositionally biased region" description="Acidic residues" evidence="1">
    <location>
        <begin position="1"/>
        <end position="11"/>
    </location>
</feature>
<organism evidence="2 3">
    <name type="scientific">Cylindrobasidium torrendii FP15055 ss-10</name>
    <dbReference type="NCBI Taxonomy" id="1314674"/>
    <lineage>
        <taxon>Eukaryota</taxon>
        <taxon>Fungi</taxon>
        <taxon>Dikarya</taxon>
        <taxon>Basidiomycota</taxon>
        <taxon>Agaricomycotina</taxon>
        <taxon>Agaricomycetes</taxon>
        <taxon>Agaricomycetidae</taxon>
        <taxon>Agaricales</taxon>
        <taxon>Marasmiineae</taxon>
        <taxon>Physalacriaceae</taxon>
        <taxon>Cylindrobasidium</taxon>
    </lineage>
</organism>
<accession>A0A0D7ARY0</accession>
<sequence length="325" mass="36072">MASQPVDEEDNAPPLPQAMPPLAFEEDLDPALAAIGPFAEEAPSRAPSPAPLGGDEYQDTFPVEDEDRNMPDLLFDDNPFADFDADVVDATTTGSKRKRAPDSVRNIDDDVRRPVNKKAQGGPGGNPPYGTKVVSGEFDPDLKLFARHVKYMMRAHVVNEQAYVNPYDKKQHFLKVARHTAFESQFACDAHVATLRNLLRDPEATDRVMTWVDYAVQAMRATMVNLTRKDFHVFGLVPNGGDARDVQRQIMEGSHWMAKVGAWAFGDVNISAKTFDPVTYAQHDIISTVASNLLLVQRSRLDGETFVQVMDSQEIPNRDSGVIKF</sequence>
<gene>
    <name evidence="2" type="ORF">CYLTODRAFT_460657</name>
</gene>
<keyword evidence="3" id="KW-1185">Reference proteome</keyword>